<reference evidence="2 3" key="1">
    <citation type="submission" date="2019-07" db="EMBL/GenBank/DDBJ databases">
        <title>Whole genome shotgun sequence of Agrococcus baldri NBRC 103055.</title>
        <authorList>
            <person name="Hosoyama A."/>
            <person name="Uohara A."/>
            <person name="Ohji S."/>
            <person name="Ichikawa N."/>
        </authorList>
    </citation>
    <scope>NUCLEOTIDE SEQUENCE [LARGE SCALE GENOMIC DNA]</scope>
    <source>
        <strain evidence="2 3">NBRC 103055</strain>
    </source>
</reference>
<dbReference type="Pfam" id="PF04471">
    <property type="entry name" value="Mrr_cat"/>
    <property type="match status" value="1"/>
</dbReference>
<dbReference type="InterPro" id="IPR007560">
    <property type="entry name" value="Restrct_endonuc_IV_Mrr"/>
</dbReference>
<keyword evidence="3" id="KW-1185">Reference proteome</keyword>
<sequence>MRKPVNPVSVRLSFDNLDATEFEEFCFDVLKQAGYINVDWRKGTAKKASPSDRGRDIVAERERTDVDGLKYTERWFVDSKHYEKGVPPEALQGLMTWAEAEQPDVVLVMASGYLSNPAKDWLDQYQKNRRPPFRIRHWERPQLADIVTAHPDLIYKHNVEVEGFRSIAEILGAETERFEKVWYGRKPPDGNFDDREVPQSILDGMFTEMKRLEDKYGSEAMQPGSDFEWGMLSGELSALRWVLGDGWGNLDT</sequence>
<feature type="domain" description="Restriction endonuclease type IV Mrr" evidence="1">
    <location>
        <begin position="15"/>
        <end position="146"/>
    </location>
</feature>
<dbReference type="EMBL" id="BJUU01000007">
    <property type="protein sequence ID" value="GEK80148.1"/>
    <property type="molecule type" value="Genomic_DNA"/>
</dbReference>
<name>A0AA87RIU0_9MICO</name>
<dbReference type="Gene3D" id="3.40.1350.10">
    <property type="match status" value="1"/>
</dbReference>
<dbReference type="GO" id="GO:0003677">
    <property type="term" value="F:DNA binding"/>
    <property type="evidence" value="ECO:0007669"/>
    <property type="project" value="InterPro"/>
</dbReference>
<comment type="caution">
    <text evidence="2">The sequence shown here is derived from an EMBL/GenBank/DDBJ whole genome shotgun (WGS) entry which is preliminary data.</text>
</comment>
<organism evidence="2 3">
    <name type="scientific">Agrococcus baldri</name>
    <dbReference type="NCBI Taxonomy" id="153730"/>
    <lineage>
        <taxon>Bacteria</taxon>
        <taxon>Bacillati</taxon>
        <taxon>Actinomycetota</taxon>
        <taxon>Actinomycetes</taxon>
        <taxon>Micrococcales</taxon>
        <taxon>Microbacteriaceae</taxon>
        <taxon>Agrococcus</taxon>
    </lineage>
</organism>
<protein>
    <recommendedName>
        <fullName evidence="1">Restriction endonuclease type IV Mrr domain-containing protein</fullName>
    </recommendedName>
</protein>
<dbReference type="PANTHER" id="PTHR30015:SF7">
    <property type="entry name" value="TYPE IV METHYL-DIRECTED RESTRICTION ENZYME ECOKMRR"/>
    <property type="match status" value="1"/>
</dbReference>
<dbReference type="Proteomes" id="UP000321749">
    <property type="component" value="Unassembled WGS sequence"/>
</dbReference>
<dbReference type="GO" id="GO:0009307">
    <property type="term" value="P:DNA restriction-modification system"/>
    <property type="evidence" value="ECO:0007669"/>
    <property type="project" value="InterPro"/>
</dbReference>
<accession>A0AA87RIU0</accession>
<dbReference type="InterPro" id="IPR011856">
    <property type="entry name" value="tRNA_endonuc-like_dom_sf"/>
</dbReference>
<proteinExistence type="predicted"/>
<dbReference type="AlphaFoldDB" id="A0AA87RIU0"/>
<dbReference type="SUPFAM" id="SSF52980">
    <property type="entry name" value="Restriction endonuclease-like"/>
    <property type="match status" value="1"/>
</dbReference>
<evidence type="ECO:0000313" key="3">
    <source>
        <dbReference type="Proteomes" id="UP000321749"/>
    </source>
</evidence>
<dbReference type="PANTHER" id="PTHR30015">
    <property type="entry name" value="MRR RESTRICTION SYSTEM PROTEIN"/>
    <property type="match status" value="1"/>
</dbReference>
<dbReference type="GO" id="GO:0015666">
    <property type="term" value="F:restriction endodeoxyribonuclease activity"/>
    <property type="evidence" value="ECO:0007669"/>
    <property type="project" value="TreeGrafter"/>
</dbReference>
<dbReference type="InterPro" id="IPR011335">
    <property type="entry name" value="Restrct_endonuc-II-like"/>
</dbReference>
<dbReference type="InterPro" id="IPR052906">
    <property type="entry name" value="Type_IV_Methyl-Rstrct_Enzyme"/>
</dbReference>
<gene>
    <name evidence="2" type="ORF">ABA31_14990</name>
</gene>
<evidence type="ECO:0000259" key="1">
    <source>
        <dbReference type="Pfam" id="PF04471"/>
    </source>
</evidence>
<evidence type="ECO:0000313" key="2">
    <source>
        <dbReference type="EMBL" id="GEK80148.1"/>
    </source>
</evidence>